<organism evidence="1">
    <name type="scientific">marine sediment metagenome</name>
    <dbReference type="NCBI Taxonomy" id="412755"/>
    <lineage>
        <taxon>unclassified sequences</taxon>
        <taxon>metagenomes</taxon>
        <taxon>ecological metagenomes</taxon>
    </lineage>
</organism>
<sequence>MAMKKTGRKTGFTFTSEKGKAFVSKTKVVKDFVSGVKRRKK</sequence>
<comment type="caution">
    <text evidence="1">The sequence shown here is derived from an EMBL/GenBank/DDBJ whole genome shotgun (WGS) entry which is preliminary data.</text>
</comment>
<proteinExistence type="predicted"/>
<evidence type="ECO:0000313" key="1">
    <source>
        <dbReference type="EMBL" id="KKM90588.1"/>
    </source>
</evidence>
<accession>A0A0F9LB22</accession>
<protein>
    <submittedName>
        <fullName evidence="1">Uncharacterized protein</fullName>
    </submittedName>
</protein>
<name>A0A0F9LB22_9ZZZZ</name>
<reference evidence="1" key="1">
    <citation type="journal article" date="2015" name="Nature">
        <title>Complex archaea that bridge the gap between prokaryotes and eukaryotes.</title>
        <authorList>
            <person name="Spang A."/>
            <person name="Saw J.H."/>
            <person name="Jorgensen S.L."/>
            <person name="Zaremba-Niedzwiedzka K."/>
            <person name="Martijn J."/>
            <person name="Lind A.E."/>
            <person name="van Eijk R."/>
            <person name="Schleper C."/>
            <person name="Guy L."/>
            <person name="Ettema T.J."/>
        </authorList>
    </citation>
    <scope>NUCLEOTIDE SEQUENCE</scope>
</reference>
<dbReference type="AlphaFoldDB" id="A0A0F9LB22"/>
<dbReference type="EMBL" id="LAZR01006653">
    <property type="protein sequence ID" value="KKM90588.1"/>
    <property type="molecule type" value="Genomic_DNA"/>
</dbReference>
<gene>
    <name evidence="1" type="ORF">LCGC14_1237210</name>
</gene>